<dbReference type="InterPro" id="IPR053258">
    <property type="entry name" value="Ca-permeable_cation_channel"/>
</dbReference>
<protein>
    <recommendedName>
        <fullName evidence="1">RNase H type-1 domain-containing protein</fullName>
    </recommendedName>
</protein>
<keyword evidence="3" id="KW-1185">Reference proteome</keyword>
<dbReference type="InterPro" id="IPR002156">
    <property type="entry name" value="RNaseH_domain"/>
</dbReference>
<reference evidence="2 3" key="1">
    <citation type="journal article" date="2018" name="Proc. Natl. Acad. Sci. U.S.A.">
        <title>Draft genome sequence of Camellia sinensis var. sinensis provides insights into the evolution of the tea genome and tea quality.</title>
        <authorList>
            <person name="Wei C."/>
            <person name="Yang H."/>
            <person name="Wang S."/>
            <person name="Zhao J."/>
            <person name="Liu C."/>
            <person name="Gao L."/>
            <person name="Xia E."/>
            <person name="Lu Y."/>
            <person name="Tai Y."/>
            <person name="She G."/>
            <person name="Sun J."/>
            <person name="Cao H."/>
            <person name="Tong W."/>
            <person name="Gao Q."/>
            <person name="Li Y."/>
            <person name="Deng W."/>
            <person name="Jiang X."/>
            <person name="Wang W."/>
            <person name="Chen Q."/>
            <person name="Zhang S."/>
            <person name="Li H."/>
            <person name="Wu J."/>
            <person name="Wang P."/>
            <person name="Li P."/>
            <person name="Shi C."/>
            <person name="Zheng F."/>
            <person name="Jian J."/>
            <person name="Huang B."/>
            <person name="Shan D."/>
            <person name="Shi M."/>
            <person name="Fang C."/>
            <person name="Yue Y."/>
            <person name="Li F."/>
            <person name="Li D."/>
            <person name="Wei S."/>
            <person name="Han B."/>
            <person name="Jiang C."/>
            <person name="Yin Y."/>
            <person name="Xia T."/>
            <person name="Zhang Z."/>
            <person name="Bennetzen J.L."/>
            <person name="Zhao S."/>
            <person name="Wan X."/>
        </authorList>
    </citation>
    <scope>NUCLEOTIDE SEQUENCE [LARGE SCALE GENOMIC DNA]</scope>
    <source>
        <strain evidence="3">cv. Shuchazao</strain>
        <tissue evidence="2">Leaf</tissue>
    </source>
</reference>
<dbReference type="Pfam" id="PF13456">
    <property type="entry name" value="RVT_3"/>
    <property type="match status" value="1"/>
</dbReference>
<evidence type="ECO:0000313" key="2">
    <source>
        <dbReference type="EMBL" id="THG02909.1"/>
    </source>
</evidence>
<organism evidence="2 3">
    <name type="scientific">Camellia sinensis var. sinensis</name>
    <name type="common">China tea</name>
    <dbReference type="NCBI Taxonomy" id="542762"/>
    <lineage>
        <taxon>Eukaryota</taxon>
        <taxon>Viridiplantae</taxon>
        <taxon>Streptophyta</taxon>
        <taxon>Embryophyta</taxon>
        <taxon>Tracheophyta</taxon>
        <taxon>Spermatophyta</taxon>
        <taxon>Magnoliopsida</taxon>
        <taxon>eudicotyledons</taxon>
        <taxon>Gunneridae</taxon>
        <taxon>Pentapetalae</taxon>
        <taxon>asterids</taxon>
        <taxon>Ericales</taxon>
        <taxon>Theaceae</taxon>
        <taxon>Camellia</taxon>
    </lineage>
</organism>
<sequence length="329" mass="37636">MNGVHEMLNAAHICIIPVDSARVMQIDINPIMASYERANMGRSFSRGINVAFVRSRSYILQQQLMPPTHHLHAIFSFLPSLLLNFLQLKYQTQLVFPFETHPTTILVSITSLIVYCFAYDAELRFSSADHAMPDYGPVISRVMGLFGSLCLVSLASILCPDSVRVVLYLLYPLFLASQFEFVHCQLQMLWNWLHQRVTSRFQQEMHLRRASINRRLWFITRANAHRGGLLPLYQMLPLPMQIFSKISVNDRTGLAWVCLDEDNKVIHEEATLGPPMLSPQQTEAAVVLQALRWAYQQGIKSLLLQTDCLVWCSFCKPMIKTMTGSFNLN</sequence>
<dbReference type="GO" id="GO:0003676">
    <property type="term" value="F:nucleic acid binding"/>
    <property type="evidence" value="ECO:0007669"/>
    <property type="project" value="InterPro"/>
</dbReference>
<dbReference type="Proteomes" id="UP000306102">
    <property type="component" value="Unassembled WGS sequence"/>
</dbReference>
<gene>
    <name evidence="2" type="ORF">TEA_009676</name>
</gene>
<dbReference type="AlphaFoldDB" id="A0A4S4DJ85"/>
<accession>A0A4S4DJ85</accession>
<dbReference type="PANTHER" id="PTHR34115">
    <property type="entry name" value="PROTEIN, PUTATIVE-RELATED"/>
    <property type="match status" value="1"/>
</dbReference>
<feature type="domain" description="RNase H type-1" evidence="1">
    <location>
        <begin position="250"/>
        <end position="309"/>
    </location>
</feature>
<name>A0A4S4DJ85_CAMSN</name>
<dbReference type="EMBL" id="SDRB02011088">
    <property type="protein sequence ID" value="THG02909.1"/>
    <property type="molecule type" value="Genomic_DNA"/>
</dbReference>
<evidence type="ECO:0000259" key="1">
    <source>
        <dbReference type="Pfam" id="PF13456"/>
    </source>
</evidence>
<comment type="caution">
    <text evidence="2">The sequence shown here is derived from an EMBL/GenBank/DDBJ whole genome shotgun (WGS) entry which is preliminary data.</text>
</comment>
<dbReference type="GO" id="GO:0004523">
    <property type="term" value="F:RNA-DNA hybrid ribonuclease activity"/>
    <property type="evidence" value="ECO:0007669"/>
    <property type="project" value="InterPro"/>
</dbReference>
<proteinExistence type="predicted"/>
<dbReference type="PANTHER" id="PTHR34115:SF5">
    <property type="entry name" value="PROTEIN, PUTATIVE-RELATED"/>
    <property type="match status" value="1"/>
</dbReference>
<evidence type="ECO:0000313" key="3">
    <source>
        <dbReference type="Proteomes" id="UP000306102"/>
    </source>
</evidence>